<dbReference type="RefSeq" id="XP_026603120.1">
    <property type="nucleotide sequence ID" value="XM_026748816.1"/>
</dbReference>
<dbReference type="PROSITE" id="PS51682">
    <property type="entry name" value="SAM_OMT_I"/>
    <property type="match status" value="1"/>
</dbReference>
<comment type="caution">
    <text evidence="7">The sequence shown here is derived from an EMBL/GenBank/DDBJ whole genome shotgun (WGS) entry which is preliminary data.</text>
</comment>
<gene>
    <name evidence="7" type="ORF">DSM5745_06800</name>
</gene>
<dbReference type="GO" id="GO:0006584">
    <property type="term" value="P:catecholamine metabolic process"/>
    <property type="evidence" value="ECO:0007669"/>
    <property type="project" value="UniProtKB-KW"/>
</dbReference>
<dbReference type="PANTHER" id="PTHR43836:SF2">
    <property type="entry name" value="CATECHOL O-METHYLTRANSFERASE 1-RELATED"/>
    <property type="match status" value="1"/>
</dbReference>
<dbReference type="EC" id="2.1.1.6" evidence="1"/>
<keyword evidence="5" id="KW-0128">Catecholamine metabolism</keyword>
<dbReference type="AlphaFoldDB" id="A0A3D8RS70"/>
<keyword evidence="8" id="KW-1185">Reference proteome</keyword>
<dbReference type="Gene3D" id="3.40.50.150">
    <property type="entry name" value="Vaccinia Virus protein VP39"/>
    <property type="match status" value="1"/>
</dbReference>
<evidence type="ECO:0000313" key="8">
    <source>
        <dbReference type="Proteomes" id="UP000256690"/>
    </source>
</evidence>
<evidence type="ECO:0000256" key="2">
    <source>
        <dbReference type="ARBA" id="ARBA00022603"/>
    </source>
</evidence>
<evidence type="ECO:0000256" key="4">
    <source>
        <dbReference type="ARBA" id="ARBA00022691"/>
    </source>
</evidence>
<evidence type="ECO:0000256" key="1">
    <source>
        <dbReference type="ARBA" id="ARBA00012880"/>
    </source>
</evidence>
<dbReference type="SUPFAM" id="SSF53335">
    <property type="entry name" value="S-adenosyl-L-methionine-dependent methyltransferases"/>
    <property type="match status" value="1"/>
</dbReference>
<name>A0A3D8RS70_9EURO</name>
<comment type="similarity">
    <text evidence="6">Belongs to the class I-like SAM-binding methyltransferase superfamily. Cation-dependent O-methyltransferase family.</text>
</comment>
<keyword evidence="3" id="KW-0808">Transferase</keyword>
<evidence type="ECO:0000313" key="7">
    <source>
        <dbReference type="EMBL" id="RDW76808.1"/>
    </source>
</evidence>
<keyword evidence="2" id="KW-0489">Methyltransferase</keyword>
<dbReference type="InterPro" id="IPR002935">
    <property type="entry name" value="SAM_O-MeTrfase"/>
</dbReference>
<reference evidence="7 8" key="1">
    <citation type="journal article" date="2018" name="IMA Fungus">
        <title>IMA Genome-F 9: Draft genome sequence of Annulohypoxylon stygium, Aspergillus mulundensis, Berkeleyomyces basicola (syn. Thielaviopsis basicola), Ceratocystis smalleyi, two Cercospora beticola strains, Coleophoma cylindrospora, Fusarium fracticaudum, Phialophora cf. hyalina, and Morchella septimelata.</title>
        <authorList>
            <person name="Wingfield B.D."/>
            <person name="Bills G.F."/>
            <person name="Dong Y."/>
            <person name="Huang W."/>
            <person name="Nel W.J."/>
            <person name="Swalarsk-Parry B.S."/>
            <person name="Vaghefi N."/>
            <person name="Wilken P.M."/>
            <person name="An Z."/>
            <person name="de Beer Z.W."/>
            <person name="De Vos L."/>
            <person name="Chen L."/>
            <person name="Duong T.A."/>
            <person name="Gao Y."/>
            <person name="Hammerbacher A."/>
            <person name="Kikkert J.R."/>
            <person name="Li Y."/>
            <person name="Li H."/>
            <person name="Li K."/>
            <person name="Li Q."/>
            <person name="Liu X."/>
            <person name="Ma X."/>
            <person name="Naidoo K."/>
            <person name="Pethybridge S.J."/>
            <person name="Sun J."/>
            <person name="Steenkamp E.T."/>
            <person name="van der Nest M.A."/>
            <person name="van Wyk S."/>
            <person name="Wingfield M.J."/>
            <person name="Xiong C."/>
            <person name="Yue Q."/>
            <person name="Zhang X."/>
        </authorList>
    </citation>
    <scope>NUCLEOTIDE SEQUENCE [LARGE SCALE GENOMIC DNA]</scope>
    <source>
        <strain evidence="7 8">DSM 5745</strain>
    </source>
</reference>
<dbReference type="OrthoDB" id="186626at2759"/>
<evidence type="ECO:0000256" key="6">
    <source>
        <dbReference type="ARBA" id="ARBA00023453"/>
    </source>
</evidence>
<dbReference type="GeneID" id="38117170"/>
<evidence type="ECO:0000256" key="5">
    <source>
        <dbReference type="ARBA" id="ARBA00022939"/>
    </source>
</evidence>
<dbReference type="Pfam" id="PF13578">
    <property type="entry name" value="Methyltransf_24"/>
    <property type="match status" value="1"/>
</dbReference>
<organism evidence="7 8">
    <name type="scientific">Aspergillus mulundensis</name>
    <dbReference type="NCBI Taxonomy" id="1810919"/>
    <lineage>
        <taxon>Eukaryota</taxon>
        <taxon>Fungi</taxon>
        <taxon>Dikarya</taxon>
        <taxon>Ascomycota</taxon>
        <taxon>Pezizomycotina</taxon>
        <taxon>Eurotiomycetes</taxon>
        <taxon>Eurotiomycetidae</taxon>
        <taxon>Eurotiales</taxon>
        <taxon>Aspergillaceae</taxon>
        <taxon>Aspergillus</taxon>
        <taxon>Aspergillus subgen. Nidulantes</taxon>
    </lineage>
</organism>
<dbReference type="GO" id="GO:0032259">
    <property type="term" value="P:methylation"/>
    <property type="evidence" value="ECO:0007669"/>
    <property type="project" value="UniProtKB-KW"/>
</dbReference>
<proteinExistence type="inferred from homology"/>
<sequence length="298" mass="32486">MPEAISPLMTKDTFDASKAYAAQEETAFFDDGREIELLHFVYSHPDLESIRGSPQRVLDAIDEYARTRKYLMNVGEAKGRIVCDLIAEVKPTTMVELGGYVGYSCILFGAAVRAAGGSRYFSLEMNPEFSAVIMALVSLAGLSDIVKVVVGASDASLARLFSTGSLQHIDLLFLDHYKPAYTTDLKLCEELKLITPGSVLAADNVIKPGNPPYLEYVRSSVREKRRKVREAGGGLANGRAMPGRAVDQYKGKSGFGRMRLNQSAGNPDLVYESRLVESFEPTGEPDGVEITRCVGEGQ</sequence>
<dbReference type="STRING" id="1810919.A0A3D8RS70"/>
<dbReference type="EMBL" id="PVWQ01000007">
    <property type="protein sequence ID" value="RDW76808.1"/>
    <property type="molecule type" value="Genomic_DNA"/>
</dbReference>
<accession>A0A3D8RS70</accession>
<dbReference type="GO" id="GO:0008171">
    <property type="term" value="F:O-methyltransferase activity"/>
    <property type="evidence" value="ECO:0007669"/>
    <property type="project" value="InterPro"/>
</dbReference>
<protein>
    <recommendedName>
        <fullName evidence="1">catechol O-methyltransferase</fullName>
        <ecNumber evidence="1">2.1.1.6</ecNumber>
    </recommendedName>
</protein>
<keyword evidence="4" id="KW-0949">S-adenosyl-L-methionine</keyword>
<evidence type="ECO:0000256" key="3">
    <source>
        <dbReference type="ARBA" id="ARBA00022679"/>
    </source>
</evidence>
<dbReference type="InterPro" id="IPR029063">
    <property type="entry name" value="SAM-dependent_MTases_sf"/>
</dbReference>
<dbReference type="Proteomes" id="UP000256690">
    <property type="component" value="Unassembled WGS sequence"/>
</dbReference>
<dbReference type="PANTHER" id="PTHR43836">
    <property type="entry name" value="CATECHOL O-METHYLTRANSFERASE 1-RELATED"/>
    <property type="match status" value="1"/>
</dbReference>